<evidence type="ECO:0000313" key="5">
    <source>
        <dbReference type="Proteomes" id="UP000886607"/>
    </source>
</evidence>
<dbReference type="PANTHER" id="PTHR39201:SF1">
    <property type="entry name" value="FLAVODOXIN-LIKE DOMAIN-CONTAINING PROTEIN"/>
    <property type="match status" value="1"/>
</dbReference>
<sequence length="180" mass="20868">MLSKVVYFSRKHENLMNGKTVELSEGNTQVIAKKIGDEVHCDIVELSPLEKYPKRYPEMVEVAEKERQNQDRPSFHKVPEEVENERILFLGFPNWCGGMPMIVANFLETYEMTDKIIYPFCTHEGSAFGNSLFELKKLCPQTRIMTGLAVHGSKVHKADKAVKNWLIQYEKMEEQYHGKK</sequence>
<dbReference type="EMBL" id="BKBO01000005">
    <property type="protein sequence ID" value="GEQ48583.1"/>
    <property type="molecule type" value="Genomic_DNA"/>
</dbReference>
<dbReference type="Pfam" id="PF12682">
    <property type="entry name" value="Flavodoxin_4"/>
    <property type="match status" value="1"/>
</dbReference>
<dbReference type="Gene3D" id="3.40.50.360">
    <property type="match status" value="1"/>
</dbReference>
<dbReference type="Proteomes" id="UP000886607">
    <property type="component" value="Unassembled WGS sequence"/>
</dbReference>
<feature type="domain" description="Flavodoxin-like" evidence="1">
    <location>
        <begin position="25"/>
        <end position="166"/>
    </location>
</feature>
<gene>
    <name evidence="3" type="primary">fldA_1</name>
    <name evidence="2" type="ORF">TK11N_04350</name>
    <name evidence="3" type="ORF">TK2N_04350</name>
</gene>
<evidence type="ECO:0000313" key="3">
    <source>
        <dbReference type="EMBL" id="GEQ53591.1"/>
    </source>
</evidence>
<dbReference type="GO" id="GO:0010181">
    <property type="term" value="F:FMN binding"/>
    <property type="evidence" value="ECO:0007669"/>
    <property type="project" value="InterPro"/>
</dbReference>
<dbReference type="SUPFAM" id="SSF52218">
    <property type="entry name" value="Flavoproteins"/>
    <property type="match status" value="1"/>
</dbReference>
<proteinExistence type="predicted"/>
<name>A0AAN4UB52_9ENTE</name>
<evidence type="ECO:0000313" key="4">
    <source>
        <dbReference type="Proteomes" id="UP000886597"/>
    </source>
</evidence>
<dbReference type="AlphaFoldDB" id="A0AAN4UB52"/>
<dbReference type="InterPro" id="IPR029039">
    <property type="entry name" value="Flavoprotein-like_sf"/>
</dbReference>
<comment type="caution">
    <text evidence="3">The sequence shown here is derived from an EMBL/GenBank/DDBJ whole genome shotgun (WGS) entry which is preliminary data.</text>
</comment>
<reference evidence="3" key="2">
    <citation type="journal article" date="2020" name="Int. Dairy J.">
        <title>Lactic acid bacterial diversity in Brie cheese focusing on salt concentration and pH of isolation medium and characterisation of halophilic and alkaliphilic lactic acid bacterial isolates.</title>
        <authorList>
            <person name="Unno R."/>
            <person name="Matsutani M."/>
            <person name="Suzuki T."/>
            <person name="Kodama K."/>
            <person name="Matsushita H."/>
            <person name="Yamasato K."/>
            <person name="Koizumi Y."/>
            <person name="Ishikawa M."/>
        </authorList>
    </citation>
    <scope>NUCLEOTIDE SEQUENCE</scope>
    <source>
        <strain evidence="3">7C1</strain>
        <strain evidence="2">8C4</strain>
    </source>
</reference>
<dbReference type="InterPro" id="IPR008254">
    <property type="entry name" value="Flavodoxin/NO_synth"/>
</dbReference>
<dbReference type="Proteomes" id="UP000886597">
    <property type="component" value="Unassembled WGS sequence"/>
</dbReference>
<keyword evidence="5" id="KW-1185">Reference proteome</keyword>
<reference evidence="3" key="1">
    <citation type="submission" date="2019-08" db="EMBL/GenBank/DDBJ databases">
        <authorList>
            <person name="Ishikawa M."/>
            <person name="Suzuki T."/>
            <person name="Matsutani M."/>
        </authorList>
    </citation>
    <scope>NUCLEOTIDE SEQUENCE</scope>
    <source>
        <strain evidence="3">7C1</strain>
        <strain evidence="2">8C4</strain>
    </source>
</reference>
<evidence type="ECO:0000259" key="1">
    <source>
        <dbReference type="Pfam" id="PF12682"/>
    </source>
</evidence>
<dbReference type="EMBL" id="BKBQ01000005">
    <property type="protein sequence ID" value="GEQ53591.1"/>
    <property type="molecule type" value="Genomic_DNA"/>
</dbReference>
<dbReference type="GO" id="GO:0016651">
    <property type="term" value="F:oxidoreductase activity, acting on NAD(P)H"/>
    <property type="evidence" value="ECO:0007669"/>
    <property type="project" value="UniProtKB-ARBA"/>
</dbReference>
<organism evidence="3 4">
    <name type="scientific">Tetragenococcus koreensis</name>
    <dbReference type="NCBI Taxonomy" id="290335"/>
    <lineage>
        <taxon>Bacteria</taxon>
        <taxon>Bacillati</taxon>
        <taxon>Bacillota</taxon>
        <taxon>Bacilli</taxon>
        <taxon>Lactobacillales</taxon>
        <taxon>Enterococcaceae</taxon>
        <taxon>Tetragenococcus</taxon>
    </lineage>
</organism>
<protein>
    <submittedName>
        <fullName evidence="3">Flavodoxin</fullName>
    </submittedName>
</protein>
<dbReference type="PANTHER" id="PTHR39201">
    <property type="entry name" value="EXPORTED PROTEIN-RELATED"/>
    <property type="match status" value="1"/>
</dbReference>
<accession>A0AAN4UB52</accession>
<evidence type="ECO:0000313" key="2">
    <source>
        <dbReference type="EMBL" id="GEQ48583.1"/>
    </source>
</evidence>